<evidence type="ECO:0000256" key="6">
    <source>
        <dbReference type="ARBA" id="ARBA00041184"/>
    </source>
</evidence>
<proteinExistence type="inferred from homology"/>
<dbReference type="Gene3D" id="3.40.50.150">
    <property type="entry name" value="Vaccinia Virus protein VP39"/>
    <property type="match status" value="1"/>
</dbReference>
<dbReference type="InterPro" id="IPR002877">
    <property type="entry name" value="RNA_MeTrfase_FtsJ_dom"/>
</dbReference>
<feature type="domain" description="Ribosomal RNA methyltransferase FtsJ" evidence="8">
    <location>
        <begin position="18"/>
        <end position="227"/>
    </location>
</feature>
<feature type="active site" description="Proton acceptor" evidence="7">
    <location>
        <position position="184"/>
    </location>
</feature>
<dbReference type="SUPFAM" id="SSF53335">
    <property type="entry name" value="S-adenosyl-L-methionine-dependent methyltransferases"/>
    <property type="match status" value="1"/>
</dbReference>
<dbReference type="InterPro" id="IPR015507">
    <property type="entry name" value="rRNA-MeTfrase_E"/>
</dbReference>
<dbReference type="OrthoDB" id="20105at2759"/>
<accession>A0A2A9PI69</accession>
<dbReference type="PANTHER" id="PTHR10920">
    <property type="entry name" value="RIBOSOMAL RNA METHYLTRANSFERASE"/>
    <property type="match status" value="1"/>
</dbReference>
<evidence type="ECO:0000256" key="1">
    <source>
        <dbReference type="ARBA" id="ARBA00009258"/>
    </source>
</evidence>
<protein>
    <recommendedName>
        <fullName evidence="6">rRNA methyltransferase 2, mitochondrial</fullName>
    </recommendedName>
</protein>
<reference evidence="9 10" key="1">
    <citation type="journal article" date="2015" name="BMC Genomics">
        <title>Gene expression during zombie ant biting behavior reflects the complexity underlying fungal parasitic behavioral manipulation.</title>
        <authorList>
            <person name="de Bekker C."/>
            <person name="Ohm R.A."/>
            <person name="Loreto R.G."/>
            <person name="Sebastian A."/>
            <person name="Albert I."/>
            <person name="Merrow M."/>
            <person name="Brachmann A."/>
            <person name="Hughes D.P."/>
        </authorList>
    </citation>
    <scope>NUCLEOTIDE SEQUENCE [LARGE SCALE GENOMIC DNA]</scope>
    <source>
        <strain evidence="9 10">SC16a</strain>
    </source>
</reference>
<dbReference type="STRING" id="268505.A0A2A9PI69"/>
<comment type="caution">
    <text evidence="9">The sequence shown here is derived from an EMBL/GenBank/DDBJ whole genome shotgun (WGS) entry which is preliminary data.</text>
</comment>
<gene>
    <name evidence="9" type="ORF">XA68_10477</name>
</gene>
<sequence>MRQRNDRQVREAKVKGLKSRAAFKLLELDSKYRLFKPNVTVVDLGYAPGSWSQVAIDRVRPHGQVIGIDLIPVQPPRGVASFQGNFLSPTVRRLFKEFIVNSRQQQVDNGAVSAASPSYIDRERHLDGPASASPEAVVDVVLSDMLMNASGIIFRDHVCSIDLCEAALEFASDTLRPGGSFVCKFYQGADDKPLELRLKKLFEKVFRDKPAASRSESNENYFIALRRKSGVFVDKIDSQ</sequence>
<keyword evidence="4" id="KW-0808">Transferase</keyword>
<dbReference type="HAMAP" id="MF_01547">
    <property type="entry name" value="RNA_methyltr_E"/>
    <property type="match status" value="1"/>
</dbReference>
<dbReference type="PIRSF" id="PIRSF005461">
    <property type="entry name" value="23S_rRNA_mtase"/>
    <property type="match status" value="1"/>
</dbReference>
<dbReference type="EMBL" id="LAZP02000111">
    <property type="protein sequence ID" value="PFH60721.1"/>
    <property type="molecule type" value="Genomic_DNA"/>
</dbReference>
<dbReference type="InterPro" id="IPR050082">
    <property type="entry name" value="RNA_methyltr_RlmE"/>
</dbReference>
<evidence type="ECO:0000313" key="10">
    <source>
        <dbReference type="Proteomes" id="UP000037136"/>
    </source>
</evidence>
<dbReference type="AlphaFoldDB" id="A0A2A9PI69"/>
<evidence type="ECO:0000256" key="3">
    <source>
        <dbReference type="ARBA" id="ARBA00022603"/>
    </source>
</evidence>
<evidence type="ECO:0000256" key="4">
    <source>
        <dbReference type="ARBA" id="ARBA00022679"/>
    </source>
</evidence>
<comment type="similarity">
    <text evidence="1">Belongs to the class I-like SAM-binding methyltransferase superfamily. RNA methyltransferase RlmE family.</text>
</comment>
<keyword evidence="10" id="KW-1185">Reference proteome</keyword>
<dbReference type="GO" id="GO:0008650">
    <property type="term" value="F:rRNA (uridine-2'-O-)-methyltransferase activity"/>
    <property type="evidence" value="ECO:0007669"/>
    <property type="project" value="TreeGrafter"/>
</dbReference>
<dbReference type="PANTHER" id="PTHR10920:SF18">
    <property type="entry name" value="RRNA METHYLTRANSFERASE 2, MITOCHONDRIAL"/>
    <property type="match status" value="1"/>
</dbReference>
<keyword evidence="3" id="KW-0489">Methyltransferase</keyword>
<keyword evidence="5 7" id="KW-0949">S-adenosyl-L-methionine</keyword>
<evidence type="ECO:0000256" key="7">
    <source>
        <dbReference type="PIRSR" id="PIRSR005461-1"/>
    </source>
</evidence>
<evidence type="ECO:0000259" key="8">
    <source>
        <dbReference type="Pfam" id="PF01728"/>
    </source>
</evidence>
<evidence type="ECO:0000256" key="5">
    <source>
        <dbReference type="ARBA" id="ARBA00022691"/>
    </source>
</evidence>
<evidence type="ECO:0000256" key="2">
    <source>
        <dbReference type="ARBA" id="ARBA00022552"/>
    </source>
</evidence>
<evidence type="ECO:0000313" key="9">
    <source>
        <dbReference type="EMBL" id="PFH60721.1"/>
    </source>
</evidence>
<name>A0A2A9PI69_OPHUN</name>
<dbReference type="Pfam" id="PF01728">
    <property type="entry name" value="FtsJ"/>
    <property type="match status" value="1"/>
</dbReference>
<keyword evidence="2" id="KW-0698">rRNA processing</keyword>
<dbReference type="Proteomes" id="UP000037136">
    <property type="component" value="Unassembled WGS sequence"/>
</dbReference>
<organism evidence="9 10">
    <name type="scientific">Ophiocordyceps unilateralis</name>
    <name type="common">Zombie-ant fungus</name>
    <name type="synonym">Torrubia unilateralis</name>
    <dbReference type="NCBI Taxonomy" id="268505"/>
    <lineage>
        <taxon>Eukaryota</taxon>
        <taxon>Fungi</taxon>
        <taxon>Dikarya</taxon>
        <taxon>Ascomycota</taxon>
        <taxon>Pezizomycotina</taxon>
        <taxon>Sordariomycetes</taxon>
        <taxon>Hypocreomycetidae</taxon>
        <taxon>Hypocreales</taxon>
        <taxon>Ophiocordycipitaceae</taxon>
        <taxon>Ophiocordyceps</taxon>
    </lineage>
</organism>
<reference evidence="9 10" key="2">
    <citation type="journal article" date="2017" name="Sci. Rep.">
        <title>Ant-infecting Ophiocordyceps genomes reveal a high diversity of potential behavioral manipulation genes and a possible major role for enterotoxins.</title>
        <authorList>
            <person name="de Bekker C."/>
            <person name="Ohm R.A."/>
            <person name="Evans H.C."/>
            <person name="Brachmann A."/>
            <person name="Hughes D.P."/>
        </authorList>
    </citation>
    <scope>NUCLEOTIDE SEQUENCE [LARGE SCALE GENOMIC DNA]</scope>
    <source>
        <strain evidence="9 10">SC16a</strain>
    </source>
</reference>
<dbReference type="GO" id="GO:0005739">
    <property type="term" value="C:mitochondrion"/>
    <property type="evidence" value="ECO:0007669"/>
    <property type="project" value="TreeGrafter"/>
</dbReference>
<dbReference type="InterPro" id="IPR029063">
    <property type="entry name" value="SAM-dependent_MTases_sf"/>
</dbReference>